<organism evidence="1">
    <name type="scientific">bioreactor metagenome</name>
    <dbReference type="NCBI Taxonomy" id="1076179"/>
    <lineage>
        <taxon>unclassified sequences</taxon>
        <taxon>metagenomes</taxon>
        <taxon>ecological metagenomes</taxon>
    </lineage>
</organism>
<dbReference type="SUPFAM" id="SSF53448">
    <property type="entry name" value="Nucleotide-diphospho-sugar transferases"/>
    <property type="match status" value="1"/>
</dbReference>
<reference evidence="1" key="1">
    <citation type="submission" date="2019-08" db="EMBL/GenBank/DDBJ databases">
        <authorList>
            <person name="Kucharzyk K."/>
            <person name="Murdoch R.W."/>
            <person name="Higgins S."/>
            <person name="Loffler F."/>
        </authorList>
    </citation>
    <scope>NUCLEOTIDE SEQUENCE</scope>
</reference>
<dbReference type="EMBL" id="VSSQ01036063">
    <property type="protein sequence ID" value="MPM88444.1"/>
    <property type="molecule type" value="Genomic_DNA"/>
</dbReference>
<comment type="caution">
    <text evidence="1">The sequence shown here is derived from an EMBL/GenBank/DDBJ whole genome shotgun (WGS) entry which is preliminary data.</text>
</comment>
<evidence type="ECO:0000313" key="1">
    <source>
        <dbReference type="EMBL" id="MPM88444.1"/>
    </source>
</evidence>
<protein>
    <submittedName>
        <fullName evidence="1">Uncharacterized protein</fullName>
    </submittedName>
</protein>
<dbReference type="InterPro" id="IPR029044">
    <property type="entry name" value="Nucleotide-diphossugar_trans"/>
</dbReference>
<gene>
    <name evidence="1" type="ORF">SDC9_135548</name>
</gene>
<dbReference type="AlphaFoldDB" id="A0A645DG58"/>
<accession>A0A645DG58</accession>
<sequence length="198" mass="23215">MTVRCVDELELIFQERASLTGKDFFTNHALYHKGFWNAWSKVYRNDYLQSLNLTVLDKYSCEDVATLWRICFANGTFSYIHVPMISFRTKREGSITNQISFEYTRGYLEQMLQIYREVSRSTIRKRKRVCGVLADMYVEKCKNVRKVHSNYRSQLYNLIKGNKDILLNNLAHMERASTLYSVVGFILGFEKANGLLSE</sequence>
<name>A0A645DG58_9ZZZZ</name>
<proteinExistence type="predicted"/>